<accession>A0A017S7Z6</accession>
<evidence type="ECO:0000313" key="2">
    <source>
        <dbReference type="Proteomes" id="UP000019804"/>
    </source>
</evidence>
<dbReference type="RefSeq" id="XP_040635998.1">
    <property type="nucleotide sequence ID" value="XM_040780367.1"/>
</dbReference>
<dbReference type="Proteomes" id="UP000019804">
    <property type="component" value="Unassembled WGS sequence"/>
</dbReference>
<dbReference type="AlphaFoldDB" id="A0A017S7Z6"/>
<name>A0A017S7Z6_ASPRC</name>
<proteinExistence type="predicted"/>
<sequence>MLIVPLTTEAHFVVEGIAKDFLPDASNWTLWAESTILCAGPWLARRVTKLIRLLDEIPKEQDFEWNVYKFTRSMNLSPRHEGDWLVVIPLTEGATLSTGGKLYKGFAAVVDDRWDFSPGVPMIFLRPKILVPSPIPPRREWISTQLNEKKRTLREEIRALLPQVSTSWDRNTHEIKYSSDDLTKKLCELGDGIVQETVLTPF</sequence>
<organism evidence="1 2">
    <name type="scientific">Aspergillus ruber (strain CBS 135680)</name>
    <dbReference type="NCBI Taxonomy" id="1388766"/>
    <lineage>
        <taxon>Eukaryota</taxon>
        <taxon>Fungi</taxon>
        <taxon>Dikarya</taxon>
        <taxon>Ascomycota</taxon>
        <taxon>Pezizomycotina</taxon>
        <taxon>Eurotiomycetes</taxon>
        <taxon>Eurotiomycetidae</taxon>
        <taxon>Eurotiales</taxon>
        <taxon>Aspergillaceae</taxon>
        <taxon>Aspergillus</taxon>
        <taxon>Aspergillus subgen. Aspergillus</taxon>
    </lineage>
</organism>
<protein>
    <submittedName>
        <fullName evidence="1">Uncharacterized protein</fullName>
    </submittedName>
</protein>
<dbReference type="EMBL" id="KK088437">
    <property type="protein sequence ID" value="EYE92310.1"/>
    <property type="molecule type" value="Genomic_DNA"/>
</dbReference>
<dbReference type="GeneID" id="63695491"/>
<keyword evidence="2" id="KW-1185">Reference proteome</keyword>
<evidence type="ECO:0000313" key="1">
    <source>
        <dbReference type="EMBL" id="EYE92310.1"/>
    </source>
</evidence>
<reference evidence="2" key="1">
    <citation type="journal article" date="2014" name="Nat. Commun.">
        <title>Genomic adaptations of the halophilic Dead Sea filamentous fungus Eurotium rubrum.</title>
        <authorList>
            <person name="Kis-Papo T."/>
            <person name="Weig A.R."/>
            <person name="Riley R."/>
            <person name="Persoh D."/>
            <person name="Salamov A."/>
            <person name="Sun H."/>
            <person name="Lipzen A."/>
            <person name="Wasser S.P."/>
            <person name="Rambold G."/>
            <person name="Grigoriev I.V."/>
            <person name="Nevo E."/>
        </authorList>
    </citation>
    <scope>NUCLEOTIDE SEQUENCE [LARGE SCALE GENOMIC DNA]</scope>
    <source>
        <strain evidence="2">CBS 135680</strain>
    </source>
</reference>
<dbReference type="OrthoDB" id="10371779at2759"/>
<gene>
    <name evidence="1" type="ORF">EURHEDRAFT_405150</name>
</gene>
<dbReference type="HOGENOM" id="CLU_1354354_0_0_1"/>